<reference evidence="1" key="1">
    <citation type="submission" date="2013-11" db="EMBL/GenBank/DDBJ databases">
        <title>Genome sequence of the fusiform rust pathogen reveals effectors for host alternation and coevolution with pine.</title>
        <authorList>
            <consortium name="DOE Joint Genome Institute"/>
            <person name="Smith K."/>
            <person name="Pendleton A."/>
            <person name="Kubisiak T."/>
            <person name="Anderson C."/>
            <person name="Salamov A."/>
            <person name="Aerts A."/>
            <person name="Riley R."/>
            <person name="Clum A."/>
            <person name="Lindquist E."/>
            <person name="Ence D."/>
            <person name="Campbell M."/>
            <person name="Kronenberg Z."/>
            <person name="Feau N."/>
            <person name="Dhillon B."/>
            <person name="Hamelin R."/>
            <person name="Burleigh J."/>
            <person name="Smith J."/>
            <person name="Yandell M."/>
            <person name="Nelson C."/>
            <person name="Grigoriev I."/>
            <person name="Davis J."/>
        </authorList>
    </citation>
    <scope>NUCLEOTIDE SEQUENCE</scope>
    <source>
        <strain evidence="1">G11</strain>
    </source>
</reference>
<evidence type="ECO:0000313" key="1">
    <source>
        <dbReference type="EMBL" id="KAG0149431.1"/>
    </source>
</evidence>
<dbReference type="AlphaFoldDB" id="A0A9P6NTV1"/>
<dbReference type="Proteomes" id="UP000886653">
    <property type="component" value="Unassembled WGS sequence"/>
</dbReference>
<keyword evidence="2" id="KW-1185">Reference proteome</keyword>
<dbReference type="EMBL" id="MU167228">
    <property type="protein sequence ID" value="KAG0149431.1"/>
    <property type="molecule type" value="Genomic_DNA"/>
</dbReference>
<accession>A0A9P6NTV1</accession>
<protein>
    <submittedName>
        <fullName evidence="1">Uncharacterized protein</fullName>
    </submittedName>
</protein>
<name>A0A9P6NTV1_9BASI</name>
<evidence type="ECO:0000313" key="2">
    <source>
        <dbReference type="Proteomes" id="UP000886653"/>
    </source>
</evidence>
<sequence>MMITGLTKAYKKLDTHLAIKIAIQPMIDKLCLYHDAALCKPVYLCTMDNICTNLITKTEAQNLLSSKCKQLCGDNPFQLHHPDQPGSEDTSESNP</sequence>
<comment type="caution">
    <text evidence="1">The sequence shown here is derived from an EMBL/GenBank/DDBJ whole genome shotgun (WGS) entry which is preliminary data.</text>
</comment>
<dbReference type="OrthoDB" id="2505635at2759"/>
<proteinExistence type="predicted"/>
<organism evidence="1 2">
    <name type="scientific">Cronartium quercuum f. sp. fusiforme G11</name>
    <dbReference type="NCBI Taxonomy" id="708437"/>
    <lineage>
        <taxon>Eukaryota</taxon>
        <taxon>Fungi</taxon>
        <taxon>Dikarya</taxon>
        <taxon>Basidiomycota</taxon>
        <taxon>Pucciniomycotina</taxon>
        <taxon>Pucciniomycetes</taxon>
        <taxon>Pucciniales</taxon>
        <taxon>Coleosporiaceae</taxon>
        <taxon>Cronartium</taxon>
    </lineage>
</organism>
<gene>
    <name evidence="1" type="ORF">CROQUDRAFT_653747</name>
</gene>